<dbReference type="AlphaFoldDB" id="A0A399ENJ1"/>
<evidence type="ECO:0000259" key="3">
    <source>
        <dbReference type="Pfam" id="PF13559"/>
    </source>
</evidence>
<keyword evidence="2" id="KW-1133">Transmembrane helix</keyword>
<keyword evidence="5" id="KW-1185">Reference proteome</keyword>
<gene>
    <name evidence="4" type="ORF">Mterra_02194</name>
</gene>
<evidence type="ECO:0000256" key="1">
    <source>
        <dbReference type="SAM" id="MobiDB-lite"/>
    </source>
</evidence>
<keyword evidence="2" id="KW-0812">Transmembrane</keyword>
<dbReference type="Pfam" id="PF13559">
    <property type="entry name" value="DUF4129"/>
    <property type="match status" value="1"/>
</dbReference>
<dbReference type="Proteomes" id="UP000265715">
    <property type="component" value="Unassembled WGS sequence"/>
</dbReference>
<dbReference type="InterPro" id="IPR052901">
    <property type="entry name" value="Bact_TGase-like"/>
</dbReference>
<feature type="transmembrane region" description="Helical" evidence="2">
    <location>
        <begin position="327"/>
        <end position="351"/>
    </location>
</feature>
<evidence type="ECO:0000313" key="5">
    <source>
        <dbReference type="Proteomes" id="UP000265715"/>
    </source>
</evidence>
<reference evidence="4 5" key="1">
    <citation type="submission" date="2018-08" db="EMBL/GenBank/DDBJ databases">
        <title>Meiothermus terrae DSM 26712 genome sequencing project.</title>
        <authorList>
            <person name="Da Costa M.S."/>
            <person name="Albuquerque L."/>
            <person name="Raposo P."/>
            <person name="Froufe H.J.C."/>
            <person name="Barroso C.S."/>
            <person name="Egas C."/>
        </authorList>
    </citation>
    <scope>NUCLEOTIDE SEQUENCE [LARGE SCALE GENOMIC DNA]</scope>
    <source>
        <strain evidence="4 5">DSM 26712</strain>
    </source>
</reference>
<feature type="transmembrane region" description="Helical" evidence="2">
    <location>
        <begin position="72"/>
        <end position="97"/>
    </location>
</feature>
<feature type="transmembrane region" description="Helical" evidence="2">
    <location>
        <begin position="233"/>
        <end position="256"/>
    </location>
</feature>
<dbReference type="PANTHER" id="PTHR42736:SF1">
    <property type="entry name" value="PROTEIN-GLUTAMINE GAMMA-GLUTAMYLTRANSFERASE"/>
    <property type="match status" value="1"/>
</dbReference>
<dbReference type="EMBL" id="QXDL01000086">
    <property type="protein sequence ID" value="RIH83721.1"/>
    <property type="molecule type" value="Genomic_DNA"/>
</dbReference>
<dbReference type="InterPro" id="IPR025403">
    <property type="entry name" value="TgpA-like_C"/>
</dbReference>
<accession>A0A399ENJ1</accession>
<evidence type="ECO:0000256" key="2">
    <source>
        <dbReference type="SAM" id="Phobius"/>
    </source>
</evidence>
<feature type="transmembrane region" description="Helical" evidence="2">
    <location>
        <begin position="154"/>
        <end position="174"/>
    </location>
</feature>
<evidence type="ECO:0000313" key="4">
    <source>
        <dbReference type="EMBL" id="RIH83721.1"/>
    </source>
</evidence>
<sequence>MRFQPVMVQAQGALVLIFSFLALPKESWLGLVCGVILFWALWRSPYREGLAWFSSLPGLYHFLGVEATPESLLAAFGAWGLVSFGLLFLSLTVLSASRGARFPVLYLLPLVALRPEGYMLGIVLLIQSLWTLTREASLSGQLGRRWVTTPKAPAGLLAAAAVLAAGASLAPLGVATDGPPPGKVAEPGAHAVKPPAPAEPGGEPGLPEGGNLASSERARAVSTQTNPLPLLDIFIQVTLALAVLVLGIAFVLAVRARARGQPLLRGHLMPLLVASFGLGMLLAWFHLSRGDAGAAEGPVTALPPGARGSADQAAAPGGSSALPVLDAAAVVGLLAALTAVVVLSAVAWSIARQLKKEPSHPSEASPRWGEEGKAASASRIRRAYQRFLRLMEQRGYPRTAYESPREYATRLGKHSSAVHAELHELTGLYEPVRYGGYADEAQAERAERLAELVPVAFGYAPDATGGRQREEA</sequence>
<protein>
    <recommendedName>
        <fullName evidence="3">Protein-glutamine gamma-glutamyltransferase-like C-terminal domain-containing protein</fullName>
    </recommendedName>
</protein>
<keyword evidence="2" id="KW-0472">Membrane</keyword>
<feature type="domain" description="Protein-glutamine gamma-glutamyltransferase-like C-terminal" evidence="3">
    <location>
        <begin position="383"/>
        <end position="450"/>
    </location>
</feature>
<organism evidence="4 5">
    <name type="scientific">Calidithermus terrae</name>
    <dbReference type="NCBI Taxonomy" id="1408545"/>
    <lineage>
        <taxon>Bacteria</taxon>
        <taxon>Thermotogati</taxon>
        <taxon>Deinococcota</taxon>
        <taxon>Deinococci</taxon>
        <taxon>Thermales</taxon>
        <taxon>Thermaceae</taxon>
        <taxon>Calidithermus</taxon>
    </lineage>
</organism>
<dbReference type="RefSeq" id="WP_245971601.1">
    <property type="nucleotide sequence ID" value="NZ_QXDL01000086.1"/>
</dbReference>
<name>A0A399ENJ1_9DEIN</name>
<feature type="transmembrane region" description="Helical" evidence="2">
    <location>
        <begin position="28"/>
        <end position="43"/>
    </location>
</feature>
<comment type="caution">
    <text evidence="4">The sequence shown here is derived from an EMBL/GenBank/DDBJ whole genome shotgun (WGS) entry which is preliminary data.</text>
</comment>
<proteinExistence type="predicted"/>
<dbReference type="PANTHER" id="PTHR42736">
    <property type="entry name" value="PROTEIN-GLUTAMINE GAMMA-GLUTAMYLTRANSFERASE"/>
    <property type="match status" value="1"/>
</dbReference>
<feature type="transmembrane region" description="Helical" evidence="2">
    <location>
        <begin position="268"/>
        <end position="287"/>
    </location>
</feature>
<feature type="region of interest" description="Disordered" evidence="1">
    <location>
        <begin position="178"/>
        <end position="219"/>
    </location>
</feature>